<feature type="region of interest" description="Disordered" evidence="1">
    <location>
        <begin position="195"/>
        <end position="226"/>
    </location>
</feature>
<dbReference type="AlphaFoldDB" id="A0A0K2T9V4"/>
<sequence length="356" mass="38406">KYYKENTLKELVVLRSCAVVGVQLLVEIFSSWHRTSFGASLASTASSSAAFASYFDNTSVGSATGHIGLSDALGATSAWRSQTWLSKVRSGQLNSHGSSIQRHAVVLLHGLHSIALSLEDDISCSKGASRSVVVHGGRFESSEFREKLLDVRVRHSKIQILYNQFDGTRSGGNTSTADSIVLVVSPFTFGWESTSGKGGLSSSPPASSGAPSTSSTSTTTSHSTPRSLLRPLDDIIQTHIDFIRHFSLEATSKLTKLYFDYAEKLNSSFSSPLSAVEPFPVRRLALLQLLRTSSNYLSSLLLKGSYTLLTILLTNSATFLSFLSTLTSQATIPLDDYSNQGITNETLFLCSKALNI</sequence>
<dbReference type="EMBL" id="HACA01005488">
    <property type="protein sequence ID" value="CDW22849.1"/>
    <property type="molecule type" value="Transcribed_RNA"/>
</dbReference>
<evidence type="ECO:0000256" key="1">
    <source>
        <dbReference type="SAM" id="MobiDB-lite"/>
    </source>
</evidence>
<feature type="compositionally biased region" description="Low complexity" evidence="1">
    <location>
        <begin position="200"/>
        <end position="226"/>
    </location>
</feature>
<protein>
    <submittedName>
        <fullName evidence="2">Uncharacterized protein</fullName>
    </submittedName>
</protein>
<accession>A0A0K2T9V4</accession>
<name>A0A0K2T9V4_LEPSM</name>
<feature type="non-terminal residue" evidence="2">
    <location>
        <position position="1"/>
    </location>
</feature>
<evidence type="ECO:0000313" key="2">
    <source>
        <dbReference type="EMBL" id="CDW22849.1"/>
    </source>
</evidence>
<organism evidence="2">
    <name type="scientific">Lepeophtheirus salmonis</name>
    <name type="common">Salmon louse</name>
    <name type="synonym">Caligus salmonis</name>
    <dbReference type="NCBI Taxonomy" id="72036"/>
    <lineage>
        <taxon>Eukaryota</taxon>
        <taxon>Metazoa</taxon>
        <taxon>Ecdysozoa</taxon>
        <taxon>Arthropoda</taxon>
        <taxon>Crustacea</taxon>
        <taxon>Multicrustacea</taxon>
        <taxon>Hexanauplia</taxon>
        <taxon>Copepoda</taxon>
        <taxon>Siphonostomatoida</taxon>
        <taxon>Caligidae</taxon>
        <taxon>Lepeophtheirus</taxon>
    </lineage>
</organism>
<reference evidence="2" key="1">
    <citation type="submission" date="2014-05" db="EMBL/GenBank/DDBJ databases">
        <authorList>
            <person name="Chronopoulou M."/>
        </authorList>
    </citation>
    <scope>NUCLEOTIDE SEQUENCE</scope>
    <source>
        <tissue evidence="2">Whole organism</tissue>
    </source>
</reference>
<proteinExistence type="predicted"/>